<dbReference type="GO" id="GO:0016301">
    <property type="term" value="F:kinase activity"/>
    <property type="evidence" value="ECO:0007669"/>
    <property type="project" value="UniProtKB-KW"/>
</dbReference>
<dbReference type="InterPro" id="IPR029056">
    <property type="entry name" value="Ribokinase-like"/>
</dbReference>
<reference evidence="5 6" key="1">
    <citation type="submission" date="2016-11" db="EMBL/GenBank/DDBJ databases">
        <authorList>
            <person name="Jaros S."/>
            <person name="Januszkiewicz K."/>
            <person name="Wedrychowicz H."/>
        </authorList>
    </citation>
    <scope>NUCLEOTIDE SEQUENCE [LARGE SCALE GENOMIC DNA]</scope>
    <source>
        <strain evidence="5 6">DSM 6191</strain>
    </source>
</reference>
<feature type="domain" description="Carbohydrate kinase PfkB" evidence="4">
    <location>
        <begin position="2"/>
        <end position="313"/>
    </location>
</feature>
<evidence type="ECO:0000259" key="4">
    <source>
        <dbReference type="Pfam" id="PF00294"/>
    </source>
</evidence>
<proteinExistence type="inferred from homology"/>
<dbReference type="Proteomes" id="UP000184241">
    <property type="component" value="Unassembled WGS sequence"/>
</dbReference>
<protein>
    <submittedName>
        <fullName evidence="5">2-dehydro-3-deoxygluconokinase</fullName>
    </submittedName>
</protein>
<comment type="similarity">
    <text evidence="1">Belongs to the carbohydrate kinase PfkB family.</text>
</comment>
<organism evidence="5 6">
    <name type="scientific">Clostridium intestinale DSM 6191</name>
    <dbReference type="NCBI Taxonomy" id="1121320"/>
    <lineage>
        <taxon>Bacteria</taxon>
        <taxon>Bacillati</taxon>
        <taxon>Bacillota</taxon>
        <taxon>Clostridia</taxon>
        <taxon>Eubacteriales</taxon>
        <taxon>Clostridiaceae</taxon>
        <taxon>Clostridium</taxon>
    </lineage>
</organism>
<dbReference type="PANTHER" id="PTHR43320">
    <property type="entry name" value="SUGAR KINASE"/>
    <property type="match status" value="1"/>
</dbReference>
<dbReference type="CDD" id="cd01166">
    <property type="entry name" value="KdgK"/>
    <property type="match status" value="1"/>
</dbReference>
<dbReference type="InterPro" id="IPR011611">
    <property type="entry name" value="PfkB_dom"/>
</dbReference>
<dbReference type="Gene3D" id="3.40.1190.20">
    <property type="match status" value="1"/>
</dbReference>
<dbReference type="InterPro" id="IPR052700">
    <property type="entry name" value="Carb_kinase_PfkB-like"/>
</dbReference>
<accession>A0A1M6F5R8</accession>
<dbReference type="Pfam" id="PF00294">
    <property type="entry name" value="PfkB"/>
    <property type="match status" value="1"/>
</dbReference>
<sequence length="333" mass="37830">MDKFLAFGEILIRFTPKENNTYFNGNIMEYYYGGSEANIVTMLSGLGIDSYILSAIPDNDLCKAVEGYFKGMGVNTEKVIKKGEKMGMYFSERGTGIRASSVIYDRKNSSFSQLEKKDIDFNSILEGITWFHFSGITAAVSENVREVLKELICEAKARGITISMDLNYRSKMWGVKEAKDFLSEIAPNVDICFGIEPIKASENDYDLFSREKSSIQDIEERMKAIKELYDFKYIFHTERENDTQDNNSYHAYAYSDKLYDSITLKTRMIERIGSGDAFVAGIIYSLMKKYSLQEAINFGVGAATLKCTIKGDQMHVSEENIKSIADMKIEINR</sequence>
<name>A0A1M6F5R8_9CLOT</name>
<evidence type="ECO:0000313" key="6">
    <source>
        <dbReference type="Proteomes" id="UP000184241"/>
    </source>
</evidence>
<keyword evidence="3 5" id="KW-0418">Kinase</keyword>
<dbReference type="SUPFAM" id="SSF53613">
    <property type="entry name" value="Ribokinase-like"/>
    <property type="match status" value="1"/>
</dbReference>
<gene>
    <name evidence="5" type="ORF">SAMN02745941_04575</name>
</gene>
<evidence type="ECO:0000313" key="5">
    <source>
        <dbReference type="EMBL" id="SHI93020.1"/>
    </source>
</evidence>
<dbReference type="AlphaFoldDB" id="A0A1M6F5R8"/>
<dbReference type="EMBL" id="FQXU01000026">
    <property type="protein sequence ID" value="SHI93020.1"/>
    <property type="molecule type" value="Genomic_DNA"/>
</dbReference>
<keyword evidence="2" id="KW-0808">Transferase</keyword>
<dbReference type="PANTHER" id="PTHR43320:SF2">
    <property type="entry name" value="2-DEHYDRO-3-DEOXYGLUCONOKINASE_2-DEHYDRO-3-DEOXYGALACTONOKINASE"/>
    <property type="match status" value="1"/>
</dbReference>
<evidence type="ECO:0000256" key="3">
    <source>
        <dbReference type="ARBA" id="ARBA00022777"/>
    </source>
</evidence>
<dbReference type="RefSeq" id="WP_073022830.1">
    <property type="nucleotide sequence ID" value="NZ_FQXU01000026.1"/>
</dbReference>
<evidence type="ECO:0000256" key="2">
    <source>
        <dbReference type="ARBA" id="ARBA00022679"/>
    </source>
</evidence>
<evidence type="ECO:0000256" key="1">
    <source>
        <dbReference type="ARBA" id="ARBA00010688"/>
    </source>
</evidence>